<reference evidence="2 3" key="1">
    <citation type="submission" date="2015-11" db="EMBL/GenBank/DDBJ databases">
        <title>Bacillus caseinolyticus sp nov.</title>
        <authorList>
            <person name="Dastager S.G."/>
            <person name="Mawlankar R."/>
        </authorList>
    </citation>
    <scope>NUCLEOTIDE SEQUENCE [LARGE SCALE GENOMIC DNA]</scope>
    <source>
        <strain evidence="2 3">SGD-V-76</strain>
    </source>
</reference>
<keyword evidence="1" id="KW-0472">Membrane</keyword>
<protein>
    <submittedName>
        <fullName evidence="2">Uncharacterized protein</fullName>
    </submittedName>
</protein>
<accession>A0A0V8JPR4</accession>
<sequence>MKTVKFIIFLVGIALVNYVGGIPTDARNLFISHTIFLAPLLVDFYGLLKVQSLLKWFIILIWLAGILTIVSNILGVAGVLTLVEKKVVFNSQYYMPFDLSVHVHSYLLIVSCVYTFIFMGTITFDNIFALNKKIMKKQKKKTGREEMVTNVHPR</sequence>
<feature type="transmembrane region" description="Helical" evidence="1">
    <location>
        <begin position="60"/>
        <end position="83"/>
    </location>
</feature>
<evidence type="ECO:0000256" key="1">
    <source>
        <dbReference type="SAM" id="Phobius"/>
    </source>
</evidence>
<gene>
    <name evidence="2" type="ORF">AS180_05350</name>
</gene>
<organism evidence="2 3">
    <name type="scientific">Priestia veravalensis</name>
    <dbReference type="NCBI Taxonomy" id="1414648"/>
    <lineage>
        <taxon>Bacteria</taxon>
        <taxon>Bacillati</taxon>
        <taxon>Bacillota</taxon>
        <taxon>Bacilli</taxon>
        <taxon>Bacillales</taxon>
        <taxon>Bacillaceae</taxon>
        <taxon>Priestia</taxon>
    </lineage>
</organism>
<name>A0A0V8JPR4_9BACI</name>
<comment type="caution">
    <text evidence="2">The sequence shown here is derived from an EMBL/GenBank/DDBJ whole genome shotgun (WGS) entry which is preliminary data.</text>
</comment>
<dbReference type="AlphaFoldDB" id="A0A0V8JPR4"/>
<proteinExistence type="predicted"/>
<keyword evidence="3" id="KW-1185">Reference proteome</keyword>
<evidence type="ECO:0000313" key="2">
    <source>
        <dbReference type="EMBL" id="KSU88924.1"/>
    </source>
</evidence>
<dbReference type="Proteomes" id="UP000053681">
    <property type="component" value="Unassembled WGS sequence"/>
</dbReference>
<feature type="transmembrane region" description="Helical" evidence="1">
    <location>
        <begin position="103"/>
        <end position="130"/>
    </location>
</feature>
<dbReference type="RefSeq" id="WP_025907759.1">
    <property type="nucleotide sequence ID" value="NZ_KQ758633.1"/>
</dbReference>
<feature type="transmembrane region" description="Helical" evidence="1">
    <location>
        <begin position="31"/>
        <end position="48"/>
    </location>
</feature>
<dbReference type="EMBL" id="LNQP01000013">
    <property type="protein sequence ID" value="KSU88924.1"/>
    <property type="molecule type" value="Genomic_DNA"/>
</dbReference>
<keyword evidence="1" id="KW-1133">Transmembrane helix</keyword>
<keyword evidence="1" id="KW-0812">Transmembrane</keyword>
<evidence type="ECO:0000313" key="3">
    <source>
        <dbReference type="Proteomes" id="UP000053681"/>
    </source>
</evidence>